<protein>
    <submittedName>
        <fullName evidence="1">Uncharacterized protein</fullName>
    </submittedName>
</protein>
<gene>
    <name evidence="1" type="ORF">IMG5_119000</name>
</gene>
<dbReference type="STRING" id="857967.G0QUS9"/>
<name>G0QUS9_ICHMU</name>
<dbReference type="AlphaFoldDB" id="G0QUS9"/>
<dbReference type="InParanoid" id="G0QUS9"/>
<dbReference type="OrthoDB" id="431948at2759"/>
<accession>G0QUS9</accession>
<dbReference type="RefSeq" id="XP_004034513.1">
    <property type="nucleotide sequence ID" value="XM_004034465.1"/>
</dbReference>
<sequence length="236" mass="27641">MVSKKKLAVLVSSNPSVIQLNFNPSGKGHSELEEELIESENYFYQTERENKCVVCGQDEKYTKFYIVPSFYRRHFPVKYKSHRSFDVLLLCLKCHEKAGKNSERLKAYVLQKYSVQDNQLESANIIKNAIQIQGKIEVFSDEYFGINKNGEVKINEKFIQYCLELDQFKKIGKISSNKEFKNQSGKYVVEQLKSEHDIKEFIKMWRKNFVQVMQPKFLPPAWTKDGSGFAYEIVQM</sequence>
<evidence type="ECO:0000313" key="1">
    <source>
        <dbReference type="EMBL" id="EGR31027.1"/>
    </source>
</evidence>
<dbReference type="eggNOG" id="KOG4373">
    <property type="taxonomic scope" value="Eukaryota"/>
</dbReference>
<proteinExistence type="predicted"/>
<dbReference type="GeneID" id="14907162"/>
<dbReference type="Proteomes" id="UP000008983">
    <property type="component" value="Unassembled WGS sequence"/>
</dbReference>
<dbReference type="OMA" id="KLMFRCN"/>
<organism evidence="1 2">
    <name type="scientific">Ichthyophthirius multifiliis</name>
    <name type="common">White spot disease agent</name>
    <name type="synonym">Ich</name>
    <dbReference type="NCBI Taxonomy" id="5932"/>
    <lineage>
        <taxon>Eukaryota</taxon>
        <taxon>Sar</taxon>
        <taxon>Alveolata</taxon>
        <taxon>Ciliophora</taxon>
        <taxon>Intramacronucleata</taxon>
        <taxon>Oligohymenophorea</taxon>
        <taxon>Hymenostomatida</taxon>
        <taxon>Ophryoglenina</taxon>
        <taxon>Ichthyophthirius</taxon>
    </lineage>
</organism>
<dbReference type="EMBL" id="GL983921">
    <property type="protein sequence ID" value="EGR31027.1"/>
    <property type="molecule type" value="Genomic_DNA"/>
</dbReference>
<reference evidence="1 2" key="1">
    <citation type="submission" date="2011-07" db="EMBL/GenBank/DDBJ databases">
        <authorList>
            <person name="Coyne R."/>
            <person name="Brami D."/>
            <person name="Johnson J."/>
            <person name="Hostetler J."/>
            <person name="Hannick L."/>
            <person name="Clark T."/>
            <person name="Cassidy-Hanley D."/>
            <person name="Inman J."/>
        </authorList>
    </citation>
    <scope>NUCLEOTIDE SEQUENCE [LARGE SCALE GENOMIC DNA]</scope>
    <source>
        <strain evidence="1 2">G5</strain>
    </source>
</reference>
<keyword evidence="2" id="KW-1185">Reference proteome</keyword>
<evidence type="ECO:0000313" key="2">
    <source>
        <dbReference type="Proteomes" id="UP000008983"/>
    </source>
</evidence>